<evidence type="ECO:0000313" key="2">
    <source>
        <dbReference type="EMBL" id="PPE04044.1"/>
    </source>
</evidence>
<evidence type="ECO:0000256" key="1">
    <source>
        <dbReference type="SAM" id="MobiDB-lite"/>
    </source>
</evidence>
<evidence type="ECO:0000313" key="3">
    <source>
        <dbReference type="Proteomes" id="UP000239425"/>
    </source>
</evidence>
<name>A0A2S5R9P4_9PROT</name>
<reference evidence="2 3" key="1">
    <citation type="submission" date="2017-11" db="EMBL/GenBank/DDBJ databases">
        <title>Comparative genomic analysis of Holospora spp., intranuclear symbionts of paramecia.</title>
        <authorList>
            <person name="Garushyants S.K."/>
            <person name="Beliavskaya A."/>
            <person name="Malko D.B."/>
            <person name="Logacheva M.D."/>
            <person name="Rautian M.S."/>
            <person name="Gelfand M.S."/>
        </authorList>
    </citation>
    <scope>NUCLEOTIDE SEQUENCE [LARGE SCALE GENOMIC DNA]</scope>
    <source>
        <strain evidence="3">02AZ16</strain>
    </source>
</reference>
<accession>A0A2S5R9P4</accession>
<keyword evidence="3" id="KW-1185">Reference proteome</keyword>
<dbReference type="Proteomes" id="UP000239425">
    <property type="component" value="Unassembled WGS sequence"/>
</dbReference>
<organism evidence="2 3">
    <name type="scientific">Holospora curviuscula</name>
    <dbReference type="NCBI Taxonomy" id="1082868"/>
    <lineage>
        <taxon>Bacteria</taxon>
        <taxon>Pseudomonadati</taxon>
        <taxon>Pseudomonadota</taxon>
        <taxon>Alphaproteobacteria</taxon>
        <taxon>Holosporales</taxon>
        <taxon>Holosporaceae</taxon>
        <taxon>Holospora</taxon>
    </lineage>
</organism>
<comment type="caution">
    <text evidence="2">The sequence shown here is derived from an EMBL/GenBank/DDBJ whole genome shotgun (WGS) entry which is preliminary data.</text>
</comment>
<protein>
    <submittedName>
        <fullName evidence="2">Uncharacterized protein</fullName>
    </submittedName>
</protein>
<sequence>MCAFHPLQKLLYVITIFGSSVLAENILPPENSVSTPNNLAAPLPLESNSETNSPPPDNETYEEEPLSKEAQQEKELYDFNAYFDNYMDPRPFVIGSTEFGT</sequence>
<gene>
    <name evidence="2" type="ORF">HCUR_00579</name>
</gene>
<proteinExistence type="predicted"/>
<feature type="region of interest" description="Disordered" evidence="1">
    <location>
        <begin position="28"/>
        <end position="71"/>
    </location>
</feature>
<dbReference type="AlphaFoldDB" id="A0A2S5R9P4"/>
<dbReference type="EMBL" id="PHHC01000079">
    <property type="protein sequence ID" value="PPE04044.1"/>
    <property type="molecule type" value="Genomic_DNA"/>
</dbReference>